<sequence length="221" mass="25427">MSSTISSQRWHLWGAEISRISKGINKLTVKVCNTAVKLAKEADDIPLNLIDQAITLNFANSKEIEHDINRMISEKMNLGEMFHYPEKFRYDMNRKKDLVLRKVPENKKLGININYAIEAFFAQQASQDKWNLVINHEWFELSTRPRFELAPEMLPAGLEYGSNAGVVNINEFFDMDSLILEWGGGLNLFDPACFDLLMKHTVQKISSVDEKGIMHTYEIDE</sequence>
<gene>
    <name evidence="1" type="ORF">KDK67_00125</name>
</gene>
<keyword evidence="2" id="KW-1185">Reference proteome</keyword>
<dbReference type="Proteomes" id="UP001056766">
    <property type="component" value="Unassembled WGS sequence"/>
</dbReference>
<proteinExistence type="predicted"/>
<name>A0A9E4ZBW4_9EURY</name>
<organism evidence="1 2">
    <name type="scientific">Methanococcoides seepicolus</name>
    <dbReference type="NCBI Taxonomy" id="2828780"/>
    <lineage>
        <taxon>Archaea</taxon>
        <taxon>Methanobacteriati</taxon>
        <taxon>Methanobacteriota</taxon>
        <taxon>Stenosarchaea group</taxon>
        <taxon>Methanomicrobia</taxon>
        <taxon>Methanosarcinales</taxon>
        <taxon>Methanosarcinaceae</taxon>
        <taxon>Methanococcoides</taxon>
    </lineage>
</organism>
<comment type="caution">
    <text evidence="1">The sequence shown here is derived from an EMBL/GenBank/DDBJ whole genome shotgun (WGS) entry which is preliminary data.</text>
</comment>
<evidence type="ECO:0000313" key="2">
    <source>
        <dbReference type="Proteomes" id="UP001056766"/>
    </source>
</evidence>
<accession>A0A9E4ZBW4</accession>
<reference evidence="1" key="2">
    <citation type="submission" date="2021-04" db="EMBL/GenBank/DDBJ databases">
        <authorList>
            <person name="Dong X."/>
        </authorList>
    </citation>
    <scope>NUCLEOTIDE SEQUENCE</scope>
    <source>
        <strain evidence="1">LLY</strain>
    </source>
</reference>
<reference evidence="1" key="1">
    <citation type="journal article" date="2021" name="mSystems">
        <title>Bacteria and Archaea Synergistically Convert Glycine Betaine to Biogenic Methane in the Formosa Cold Seep of the South China Sea.</title>
        <authorList>
            <person name="Li L."/>
            <person name="Zhang W."/>
            <person name="Zhang S."/>
            <person name="Song L."/>
            <person name="Sun Q."/>
            <person name="Zhang H."/>
            <person name="Xiang H."/>
            <person name="Dong X."/>
        </authorList>
    </citation>
    <scope>NUCLEOTIDE SEQUENCE</scope>
    <source>
        <strain evidence="1">LLY</strain>
    </source>
</reference>
<evidence type="ECO:0000313" key="1">
    <source>
        <dbReference type="EMBL" id="MCM1985432.1"/>
    </source>
</evidence>
<dbReference type="EMBL" id="JAGSOI010000001">
    <property type="protein sequence ID" value="MCM1985432.1"/>
    <property type="molecule type" value="Genomic_DNA"/>
</dbReference>
<protein>
    <submittedName>
        <fullName evidence="1">Uncharacterized protein</fullName>
    </submittedName>
</protein>
<dbReference type="RefSeq" id="WP_250866811.1">
    <property type="nucleotide sequence ID" value="NZ_JAGSOI010000001.1"/>
</dbReference>
<dbReference type="AlphaFoldDB" id="A0A9E4ZBW4"/>